<evidence type="ECO:0000313" key="1">
    <source>
        <dbReference type="EMBL" id="GAW84681.1"/>
    </source>
</evidence>
<sequence>MMENIYSSISSFSICQDTIDVYKNNWDKKDESRCENAINEYFTDHNHLSDNTCPIALSYLYHINRYQHNLPKEAACYYLYYWIHEKLKSYVKPSEIKNVYDDIIKLYNRHDTIGNICTTYKNSTGFEDKMDDVKYMYEISMCLDITESKDKIKIETEFCKTLLDKISQYNQKNRNVEIESIAQDITQPCKNNIGSAI</sequence>
<proteinExistence type="predicted"/>
<feature type="non-terminal residue" evidence="1">
    <location>
        <position position="197"/>
    </location>
</feature>
<protein>
    <submittedName>
        <fullName evidence="1">Variable surface protein</fullName>
    </submittedName>
</protein>
<gene>
    <name evidence="1" type="ORF">PGO_004375</name>
</gene>
<dbReference type="EMBL" id="BDQF01000620">
    <property type="protein sequence ID" value="GAW84681.1"/>
    <property type="molecule type" value="Genomic_DNA"/>
</dbReference>
<comment type="caution">
    <text evidence="1">The sequence shown here is derived from an EMBL/GenBank/DDBJ whole genome shotgun (WGS) entry which is preliminary data.</text>
</comment>
<dbReference type="Proteomes" id="UP000195521">
    <property type="component" value="Unassembled WGS sequence"/>
</dbReference>
<dbReference type="GeneID" id="39745489"/>
<keyword evidence="2" id="KW-1185">Reference proteome</keyword>
<evidence type="ECO:0000313" key="2">
    <source>
        <dbReference type="Proteomes" id="UP000195521"/>
    </source>
</evidence>
<name>A0A1Y1JQB3_PLAGO</name>
<dbReference type="OrthoDB" id="10297805at2759"/>
<dbReference type="RefSeq" id="XP_028547270.1">
    <property type="nucleotide sequence ID" value="XM_028691469.1"/>
</dbReference>
<organism evidence="1 2">
    <name type="scientific">Plasmodium gonderi</name>
    <dbReference type="NCBI Taxonomy" id="77519"/>
    <lineage>
        <taxon>Eukaryota</taxon>
        <taxon>Sar</taxon>
        <taxon>Alveolata</taxon>
        <taxon>Apicomplexa</taxon>
        <taxon>Aconoidasida</taxon>
        <taxon>Haemosporida</taxon>
        <taxon>Plasmodiidae</taxon>
        <taxon>Plasmodium</taxon>
        <taxon>Plasmodium (Plasmodium)</taxon>
    </lineage>
</organism>
<reference evidence="2" key="1">
    <citation type="submission" date="2017-04" db="EMBL/GenBank/DDBJ databases">
        <title>Plasmodium gonderi genome.</title>
        <authorList>
            <person name="Arisue N."/>
            <person name="Honma H."/>
            <person name="Kawai S."/>
            <person name="Tougan T."/>
            <person name="Tanabe K."/>
            <person name="Horii T."/>
        </authorList>
    </citation>
    <scope>NUCLEOTIDE SEQUENCE [LARGE SCALE GENOMIC DNA]</scope>
    <source>
        <strain evidence="2">ATCC 30045</strain>
    </source>
</reference>
<dbReference type="AlphaFoldDB" id="A0A1Y1JQB3"/>
<accession>A0A1Y1JQB3</accession>